<dbReference type="Proteomes" id="UP001190640">
    <property type="component" value="Chromosome 1"/>
</dbReference>
<comment type="catalytic activity">
    <reaction evidence="24">
        <text>histamine(out) = histamine(in)</text>
        <dbReference type="Rhea" id="RHEA:73879"/>
        <dbReference type="ChEBI" id="CHEBI:58432"/>
    </reaction>
</comment>
<evidence type="ECO:0000256" key="17">
    <source>
        <dbReference type="ARBA" id="ARBA00036483"/>
    </source>
</evidence>
<evidence type="ECO:0000256" key="6">
    <source>
        <dbReference type="ARBA" id="ARBA00022989"/>
    </source>
</evidence>
<dbReference type="PROSITE" id="PS50850">
    <property type="entry name" value="MFS"/>
    <property type="match status" value="1"/>
</dbReference>
<dbReference type="SUPFAM" id="SSF103473">
    <property type="entry name" value="MFS general substrate transporter"/>
    <property type="match status" value="1"/>
</dbReference>
<evidence type="ECO:0000256" key="25">
    <source>
        <dbReference type="SAM" id="Phobius"/>
    </source>
</evidence>
<evidence type="ECO:0000256" key="1">
    <source>
        <dbReference type="ARBA" id="ARBA00004554"/>
    </source>
</evidence>
<keyword evidence="8 25" id="KW-0472">Membrane</keyword>
<evidence type="ECO:0000256" key="4">
    <source>
        <dbReference type="ARBA" id="ARBA00022475"/>
    </source>
</evidence>
<dbReference type="GO" id="GO:0006811">
    <property type="term" value="P:monoatomic ion transport"/>
    <property type="evidence" value="ECO:0007669"/>
    <property type="project" value="UniProtKB-KW"/>
</dbReference>
<evidence type="ECO:0000256" key="3">
    <source>
        <dbReference type="ARBA" id="ARBA00022448"/>
    </source>
</evidence>
<evidence type="ECO:0000313" key="28">
    <source>
        <dbReference type="RefSeq" id="XP_054840473.1"/>
    </source>
</evidence>
<dbReference type="InterPro" id="IPR020846">
    <property type="entry name" value="MFS_dom"/>
</dbReference>
<evidence type="ECO:0000256" key="19">
    <source>
        <dbReference type="ARBA" id="ARBA00036661"/>
    </source>
</evidence>
<dbReference type="InterPro" id="IPR036259">
    <property type="entry name" value="MFS_trans_sf"/>
</dbReference>
<evidence type="ECO:0000256" key="2">
    <source>
        <dbReference type="ARBA" id="ARBA00009203"/>
    </source>
</evidence>
<dbReference type="GeneID" id="129333102"/>
<dbReference type="Pfam" id="PF00083">
    <property type="entry name" value="Sugar_tr"/>
    <property type="match status" value="1"/>
</dbReference>
<dbReference type="NCBIfam" id="TIGR00898">
    <property type="entry name" value="2A0119"/>
    <property type="match status" value="1"/>
</dbReference>
<comment type="catalytic activity">
    <reaction evidence="13">
        <text>L-histidyl-L-proline diketopiperazine(in) = L-histidyl-L-proline diketopiperazine(out)</text>
        <dbReference type="Rhea" id="RHEA:74787"/>
        <dbReference type="ChEBI" id="CHEBI:90039"/>
    </reaction>
</comment>
<protein>
    <submittedName>
        <fullName evidence="28">Solute carrier family 22 member 2-like isoform X1</fullName>
    </submittedName>
</protein>
<keyword evidence="3" id="KW-0813">Transport</keyword>
<comment type="subcellular location">
    <subcellularLocation>
        <location evidence="10">Basal cell membrane</location>
        <topology evidence="10">Multi-pass membrane protein</topology>
    </subcellularLocation>
    <subcellularLocation>
        <location evidence="1">Basolateral cell membrane</location>
        <topology evidence="1">Multi-pass membrane protein</topology>
    </subcellularLocation>
</comment>
<proteinExistence type="inferred from homology"/>
<keyword evidence="4" id="KW-1003">Cell membrane</keyword>
<evidence type="ECO:0000256" key="9">
    <source>
        <dbReference type="ARBA" id="ARBA00023180"/>
    </source>
</evidence>
<comment type="catalytic activity">
    <reaction evidence="16">
        <text>serotonin(out) = serotonin(in)</text>
        <dbReference type="Rhea" id="RHEA:73867"/>
        <dbReference type="ChEBI" id="CHEBI:350546"/>
    </reaction>
</comment>
<dbReference type="InterPro" id="IPR005829">
    <property type="entry name" value="Sugar_transporter_CS"/>
</dbReference>
<evidence type="ECO:0000256" key="24">
    <source>
        <dbReference type="ARBA" id="ARBA00037001"/>
    </source>
</evidence>
<evidence type="ECO:0000256" key="8">
    <source>
        <dbReference type="ARBA" id="ARBA00023136"/>
    </source>
</evidence>
<evidence type="ECO:0000259" key="26">
    <source>
        <dbReference type="PROSITE" id="PS50850"/>
    </source>
</evidence>
<feature type="transmembrane region" description="Helical" evidence="25">
    <location>
        <begin position="434"/>
        <end position="458"/>
    </location>
</feature>
<evidence type="ECO:0000256" key="14">
    <source>
        <dbReference type="ARBA" id="ARBA00035928"/>
    </source>
</evidence>
<dbReference type="GO" id="GO:0042910">
    <property type="term" value="F:xenobiotic transmembrane transporter activity"/>
    <property type="evidence" value="ECO:0007669"/>
    <property type="project" value="UniProtKB-ARBA"/>
</dbReference>
<evidence type="ECO:0000256" key="21">
    <source>
        <dbReference type="ARBA" id="ARBA00036778"/>
    </source>
</evidence>
<dbReference type="KEGG" id="emc:129333102"/>
<dbReference type="CDD" id="cd17379">
    <property type="entry name" value="MFS_SLC22A1_2_3"/>
    <property type="match status" value="1"/>
</dbReference>
<reference evidence="28" key="1">
    <citation type="submission" date="2025-08" db="UniProtKB">
        <authorList>
            <consortium name="RefSeq"/>
        </authorList>
    </citation>
    <scope>IDENTIFICATION</scope>
    <source>
        <tissue evidence="28">Blood</tissue>
    </source>
</reference>
<feature type="transmembrane region" description="Helical" evidence="25">
    <location>
        <begin position="385"/>
        <end position="403"/>
    </location>
</feature>
<comment type="catalytic activity">
    <reaction evidence="14">
        <text>putrescine(out) = putrescine(in)</text>
        <dbReference type="Rhea" id="RHEA:72135"/>
        <dbReference type="ChEBI" id="CHEBI:326268"/>
    </reaction>
</comment>
<feature type="transmembrane region" description="Helical" evidence="25">
    <location>
        <begin position="179"/>
        <end position="199"/>
    </location>
</feature>
<keyword evidence="7" id="KW-0406">Ion transport</keyword>
<feature type="transmembrane region" description="Helical" evidence="25">
    <location>
        <begin position="355"/>
        <end position="379"/>
    </location>
</feature>
<evidence type="ECO:0000256" key="22">
    <source>
        <dbReference type="ARBA" id="ARBA00036839"/>
    </source>
</evidence>
<comment type="catalytic activity">
    <reaction evidence="11">
        <text>1-methylnicotinamide(out) = 1-methylnicotinamide(in)</text>
        <dbReference type="Rhea" id="RHEA:73859"/>
        <dbReference type="ChEBI" id="CHEBI:16797"/>
    </reaction>
</comment>
<evidence type="ECO:0000256" key="7">
    <source>
        <dbReference type="ARBA" id="ARBA00023065"/>
    </source>
</evidence>
<dbReference type="InterPro" id="IPR004749">
    <property type="entry name" value="Orgcat_transp/SVOP"/>
</dbReference>
<evidence type="ECO:0000256" key="10">
    <source>
        <dbReference type="ARBA" id="ARBA00034696"/>
    </source>
</evidence>
<keyword evidence="5 25" id="KW-0812">Transmembrane</keyword>
<comment type="catalytic activity">
    <reaction evidence="20">
        <text>guanidine(out) = guanidine(in)</text>
        <dbReference type="Rhea" id="RHEA:73883"/>
        <dbReference type="ChEBI" id="CHEBI:30087"/>
    </reaction>
</comment>
<evidence type="ECO:0000256" key="5">
    <source>
        <dbReference type="ARBA" id="ARBA00022692"/>
    </source>
</evidence>
<feature type="transmembrane region" description="Helical" evidence="25">
    <location>
        <begin position="238"/>
        <end position="259"/>
    </location>
</feature>
<evidence type="ECO:0000256" key="18">
    <source>
        <dbReference type="ARBA" id="ARBA00036490"/>
    </source>
</evidence>
<comment type="catalytic activity">
    <reaction evidence="23">
        <text>prostaglandin F2alpha(out) = prostaglandin F2alpha(in)</text>
        <dbReference type="Rhea" id="RHEA:50988"/>
        <dbReference type="ChEBI" id="CHEBI:57404"/>
    </reaction>
</comment>
<keyword evidence="9" id="KW-0325">Glycoprotein</keyword>
<evidence type="ECO:0000256" key="16">
    <source>
        <dbReference type="ARBA" id="ARBA00036470"/>
    </source>
</evidence>
<comment type="catalytic activity">
    <reaction evidence="18">
        <text>spermidine(in) = spermidine(out)</text>
        <dbReference type="Rhea" id="RHEA:35039"/>
        <dbReference type="ChEBI" id="CHEBI:57834"/>
    </reaction>
</comment>
<feature type="transmembrane region" description="Helical" evidence="25">
    <location>
        <begin position="21"/>
        <end position="45"/>
    </location>
</feature>
<comment type="catalytic activity">
    <reaction evidence="19">
        <text>(R)-salsolinol(in) = (R)-salsolinol(out)</text>
        <dbReference type="Rhea" id="RHEA:74791"/>
        <dbReference type="ChEBI" id="CHEBI:194082"/>
    </reaction>
</comment>
<comment type="catalytic activity">
    <reaction evidence="12">
        <text>(R)-adrenaline(out) = (R)-adrenaline(in)</text>
        <dbReference type="Rhea" id="RHEA:73875"/>
        <dbReference type="ChEBI" id="CHEBI:71406"/>
    </reaction>
</comment>
<dbReference type="GO" id="GO:0016323">
    <property type="term" value="C:basolateral plasma membrane"/>
    <property type="evidence" value="ECO:0007669"/>
    <property type="project" value="UniProtKB-SubCell"/>
</dbReference>
<dbReference type="FunFam" id="1.20.1250.20:FF:000148">
    <property type="entry name" value="Solute carrier family 22 member 2"/>
    <property type="match status" value="1"/>
</dbReference>
<organism evidence="27 28">
    <name type="scientific">Eublepharis macularius</name>
    <name type="common">Leopard gecko</name>
    <name type="synonym">Cyrtodactylus macularius</name>
    <dbReference type="NCBI Taxonomy" id="481883"/>
    <lineage>
        <taxon>Eukaryota</taxon>
        <taxon>Metazoa</taxon>
        <taxon>Chordata</taxon>
        <taxon>Craniata</taxon>
        <taxon>Vertebrata</taxon>
        <taxon>Euteleostomi</taxon>
        <taxon>Lepidosauria</taxon>
        <taxon>Squamata</taxon>
        <taxon>Bifurcata</taxon>
        <taxon>Gekkota</taxon>
        <taxon>Eublepharidae</taxon>
        <taxon>Eublepharinae</taxon>
        <taxon>Eublepharis</taxon>
    </lineage>
</organism>
<keyword evidence="6 25" id="KW-1133">Transmembrane helix</keyword>
<dbReference type="PANTHER" id="PTHR24064">
    <property type="entry name" value="SOLUTE CARRIER FAMILY 22 MEMBER"/>
    <property type="match status" value="1"/>
</dbReference>
<dbReference type="AlphaFoldDB" id="A0AA97JLI1"/>
<evidence type="ECO:0000256" key="13">
    <source>
        <dbReference type="ARBA" id="ARBA00035901"/>
    </source>
</evidence>
<keyword evidence="27" id="KW-1185">Reference proteome</keyword>
<evidence type="ECO:0000256" key="20">
    <source>
        <dbReference type="ARBA" id="ARBA00036754"/>
    </source>
</evidence>
<feature type="transmembrane region" description="Helical" evidence="25">
    <location>
        <begin position="265"/>
        <end position="284"/>
    </location>
</feature>
<feature type="transmembrane region" description="Helical" evidence="25">
    <location>
        <begin position="470"/>
        <end position="494"/>
    </location>
</feature>
<dbReference type="RefSeq" id="XP_054840473.1">
    <property type="nucleotide sequence ID" value="XM_054984498.1"/>
</dbReference>
<dbReference type="Gene3D" id="1.20.1250.20">
    <property type="entry name" value="MFS general substrate transporter like domains"/>
    <property type="match status" value="1"/>
</dbReference>
<evidence type="ECO:0000256" key="12">
    <source>
        <dbReference type="ARBA" id="ARBA00035897"/>
    </source>
</evidence>
<gene>
    <name evidence="28" type="primary">LOC129333102</name>
</gene>
<comment type="catalytic activity">
    <reaction evidence="17">
        <text>dopamine(out) = dopamine(in)</text>
        <dbReference type="Rhea" id="RHEA:73863"/>
        <dbReference type="ChEBI" id="CHEBI:59905"/>
    </reaction>
</comment>
<sequence>MPDFDDILEHIGEFNLFQKRVFFLICLLSAAFAPIYVGVVFLGFIPEHRCWNPGVAELSSRCGWSLEEELNYTVPKGKTNKETLTSQCLRYNVNWNATDLSCTDPLEGLITHWDKSNLSLTTCQDGWVYDSSISSIVSEFNLVCEDSWKLDVFQACVNAGFFIGSVNVGYIADRFGRKTSLLITSLITSISGVLVALAPNYLWSVIFRFLQGLVSKGCWTAGYILITEIVGPGYRRTVAILYQAAFTVGLLILDVVAYAIPHWRWLQLAITLPTFLLLLYYWCLPESPRWLISQGQNARAMEIVDDIAKKNGKMLPAQFEIIILEEGNEEEGHEKPSPSLTDLVKTPQMRKYTFILMYNWFTSAIMYQGLIMHLGIAAGNVYLDFFYSALVEFPAAIILIFTIERVGRRYPWAAANFVAGIACLAAAFTPDDMFWLKVTLACLGRMGITMAFEMVCFVNTELYPTFLRNLGVMVCSSLCDLGGIISPFVVYRLAEIWHELPLVVFTLVGLIAGGSVLLLPETRGRTLPETIEDVENFHQYHTSQLN</sequence>
<evidence type="ECO:0000256" key="15">
    <source>
        <dbReference type="ARBA" id="ARBA00036345"/>
    </source>
</evidence>
<feature type="transmembrane region" description="Helical" evidence="25">
    <location>
        <begin position="500"/>
        <end position="519"/>
    </location>
</feature>
<dbReference type="PROSITE" id="PS00216">
    <property type="entry name" value="SUGAR_TRANSPORT_1"/>
    <property type="match status" value="2"/>
</dbReference>
<name>A0AA97JLI1_EUBMA</name>
<feature type="transmembrane region" description="Helical" evidence="25">
    <location>
        <begin position="205"/>
        <end position="226"/>
    </location>
</feature>
<evidence type="ECO:0000313" key="27">
    <source>
        <dbReference type="Proteomes" id="UP001190640"/>
    </source>
</evidence>
<comment type="similarity">
    <text evidence="2">Belongs to the major facilitator (TC 2.A.1) superfamily. Organic cation transporter (TC 2.A.1.19) family.</text>
</comment>
<evidence type="ECO:0000256" key="23">
    <source>
        <dbReference type="ARBA" id="ARBA00036978"/>
    </source>
</evidence>
<comment type="catalytic activity">
    <reaction evidence="15">
        <text>prostaglandin E2(out) = prostaglandin E2(in)</text>
        <dbReference type="Rhea" id="RHEA:50984"/>
        <dbReference type="ChEBI" id="CHEBI:606564"/>
    </reaction>
</comment>
<feature type="domain" description="Major facilitator superfamily (MFS) profile" evidence="26">
    <location>
        <begin position="100"/>
        <end position="523"/>
    </location>
</feature>
<comment type="catalytic activity">
    <reaction evidence="22">
        <text>thiamine(in) = thiamine(out)</text>
        <dbReference type="Rhea" id="RHEA:34919"/>
        <dbReference type="ChEBI" id="CHEBI:18385"/>
    </reaction>
</comment>
<dbReference type="InterPro" id="IPR005828">
    <property type="entry name" value="MFS_sugar_transport-like"/>
</dbReference>
<comment type="catalytic activity">
    <reaction evidence="21">
        <text>acetylcholine(in) = acetylcholine(out)</text>
        <dbReference type="Rhea" id="RHEA:74663"/>
        <dbReference type="ChEBI" id="CHEBI:15355"/>
    </reaction>
</comment>
<feature type="transmembrane region" description="Helical" evidence="25">
    <location>
        <begin position="410"/>
        <end position="428"/>
    </location>
</feature>
<accession>A0AA97JLI1</accession>
<evidence type="ECO:0000256" key="11">
    <source>
        <dbReference type="ARBA" id="ARBA00035834"/>
    </source>
</evidence>